<dbReference type="InterPro" id="IPR052954">
    <property type="entry name" value="GPCR-Ligand_Int"/>
</dbReference>
<evidence type="ECO:0000256" key="4">
    <source>
        <dbReference type="ARBA" id="ARBA00023136"/>
    </source>
</evidence>
<gene>
    <name evidence="8" type="ORF">ElyMa_002897900</name>
</gene>
<dbReference type="PROSITE" id="PS50262">
    <property type="entry name" value="G_PROTEIN_RECEP_F1_2"/>
    <property type="match status" value="1"/>
</dbReference>
<evidence type="ECO:0000256" key="1">
    <source>
        <dbReference type="ARBA" id="ARBA00004370"/>
    </source>
</evidence>
<dbReference type="PANTHER" id="PTHR46641">
    <property type="entry name" value="FMRFAMIDE RECEPTOR-RELATED"/>
    <property type="match status" value="1"/>
</dbReference>
<feature type="transmembrane region" description="Helical" evidence="6">
    <location>
        <begin position="348"/>
        <end position="372"/>
    </location>
</feature>
<name>A0AAV4I4E4_9GAST</name>
<dbReference type="AlphaFoldDB" id="A0AAV4I4E4"/>
<evidence type="ECO:0000256" key="2">
    <source>
        <dbReference type="ARBA" id="ARBA00022692"/>
    </source>
</evidence>
<keyword evidence="8" id="KW-0675">Receptor</keyword>
<dbReference type="Gene3D" id="1.20.1070.10">
    <property type="entry name" value="Rhodopsin 7-helix transmembrane proteins"/>
    <property type="match status" value="1"/>
</dbReference>
<feature type="transmembrane region" description="Helical" evidence="6">
    <location>
        <begin position="119"/>
        <end position="139"/>
    </location>
</feature>
<organism evidence="8 9">
    <name type="scientific">Elysia marginata</name>
    <dbReference type="NCBI Taxonomy" id="1093978"/>
    <lineage>
        <taxon>Eukaryota</taxon>
        <taxon>Metazoa</taxon>
        <taxon>Spiralia</taxon>
        <taxon>Lophotrochozoa</taxon>
        <taxon>Mollusca</taxon>
        <taxon>Gastropoda</taxon>
        <taxon>Heterobranchia</taxon>
        <taxon>Euthyneura</taxon>
        <taxon>Panpulmonata</taxon>
        <taxon>Sacoglossa</taxon>
        <taxon>Placobranchoidea</taxon>
        <taxon>Plakobranchidae</taxon>
        <taxon>Elysia</taxon>
    </lineage>
</organism>
<dbReference type="InterPro" id="IPR017452">
    <property type="entry name" value="GPCR_Rhodpsn_7TM"/>
</dbReference>
<dbReference type="EMBL" id="BMAT01005992">
    <property type="protein sequence ID" value="GFS03867.1"/>
    <property type="molecule type" value="Genomic_DNA"/>
</dbReference>
<comment type="subcellular location">
    <subcellularLocation>
        <location evidence="1">Membrane</location>
    </subcellularLocation>
</comment>
<feature type="transmembrane region" description="Helical" evidence="6">
    <location>
        <begin position="160"/>
        <end position="180"/>
    </location>
</feature>
<evidence type="ECO:0000256" key="6">
    <source>
        <dbReference type="SAM" id="Phobius"/>
    </source>
</evidence>
<proteinExistence type="predicted"/>
<evidence type="ECO:0000259" key="7">
    <source>
        <dbReference type="PROSITE" id="PS50262"/>
    </source>
</evidence>
<dbReference type="PANTHER" id="PTHR46641:SF2">
    <property type="entry name" value="FMRFAMIDE RECEPTOR"/>
    <property type="match status" value="1"/>
</dbReference>
<dbReference type="GO" id="GO:0016020">
    <property type="term" value="C:membrane"/>
    <property type="evidence" value="ECO:0007669"/>
    <property type="project" value="UniProtKB-SubCell"/>
</dbReference>
<evidence type="ECO:0000313" key="8">
    <source>
        <dbReference type="EMBL" id="GFS03867.1"/>
    </source>
</evidence>
<evidence type="ECO:0000313" key="9">
    <source>
        <dbReference type="Proteomes" id="UP000762676"/>
    </source>
</evidence>
<dbReference type="Proteomes" id="UP000762676">
    <property type="component" value="Unassembled WGS sequence"/>
</dbReference>
<feature type="region of interest" description="Disordered" evidence="5">
    <location>
        <begin position="305"/>
        <end position="339"/>
    </location>
</feature>
<protein>
    <submittedName>
        <fullName evidence="8">Chemosensory receptor C</fullName>
    </submittedName>
</protein>
<comment type="caution">
    <text evidence="8">The sequence shown here is derived from an EMBL/GenBank/DDBJ whole genome shotgun (WGS) entry which is preliminary data.</text>
</comment>
<keyword evidence="2 6" id="KW-0812">Transmembrane</keyword>
<keyword evidence="4 6" id="KW-0472">Membrane</keyword>
<keyword evidence="3 6" id="KW-1133">Transmembrane helix</keyword>
<dbReference type="SUPFAM" id="SSF81321">
    <property type="entry name" value="Family A G protein-coupled receptor-like"/>
    <property type="match status" value="1"/>
</dbReference>
<feature type="transmembrane region" description="Helical" evidence="6">
    <location>
        <begin position="35"/>
        <end position="59"/>
    </location>
</feature>
<feature type="transmembrane region" description="Helical" evidence="6">
    <location>
        <begin position="219"/>
        <end position="237"/>
    </location>
</feature>
<reference evidence="8 9" key="1">
    <citation type="journal article" date="2021" name="Elife">
        <title>Chloroplast acquisition without the gene transfer in kleptoplastic sea slugs, Plakobranchus ocellatus.</title>
        <authorList>
            <person name="Maeda T."/>
            <person name="Takahashi S."/>
            <person name="Yoshida T."/>
            <person name="Shimamura S."/>
            <person name="Takaki Y."/>
            <person name="Nagai Y."/>
            <person name="Toyoda A."/>
            <person name="Suzuki Y."/>
            <person name="Arimoto A."/>
            <person name="Ishii H."/>
            <person name="Satoh N."/>
            <person name="Nishiyama T."/>
            <person name="Hasebe M."/>
            <person name="Maruyama T."/>
            <person name="Minagawa J."/>
            <person name="Obokata J."/>
            <person name="Shigenobu S."/>
        </authorList>
    </citation>
    <scope>NUCLEOTIDE SEQUENCE [LARGE SCALE GENOMIC DNA]</scope>
</reference>
<accession>A0AAV4I4E4</accession>
<evidence type="ECO:0000256" key="3">
    <source>
        <dbReference type="ARBA" id="ARBA00022989"/>
    </source>
</evidence>
<feature type="compositionally biased region" description="Polar residues" evidence="5">
    <location>
        <begin position="305"/>
        <end position="321"/>
    </location>
</feature>
<feature type="transmembrane region" description="Helical" evidence="6">
    <location>
        <begin position="79"/>
        <end position="99"/>
    </location>
</feature>
<keyword evidence="9" id="KW-1185">Reference proteome</keyword>
<sequence length="407" mass="46228">MSTFFSNLTLEKPSNAFTDLTKLPFRALYYNGMDFLVFFYLPLVFFGIGANILNIVVFVKTGVRDNVAVSFLALSTSDLLYLVLLSPHIIVTFLVHFVQYRLGISIHWLIDPKILRFPFYWYAFTFYEISILINVYISVVRCACVAIPFKVKNTFTARRAVVAFVVFFILIFFSRLPMFMKKRIIGEIDPVSNRSRVVYKELEDGGLAEKLNDIINRNIVNWVSFVIIITCLIVLIAKLKASARFRCAISGTNPLTPQAVRETDKHDNFQTTFEQNQTLCFESNVSGAQDVISSLAQSTNKQMTTQHRTQIPKQGSSLQKAHTTHRKENPPTVNRGQRQMLSSREAQVIRSVILVAVVFITCQVPLMAYSLARRFESQFNANDGTVVVVQQHQCQLQVVVVVVVVVV</sequence>
<evidence type="ECO:0000256" key="5">
    <source>
        <dbReference type="SAM" id="MobiDB-lite"/>
    </source>
</evidence>
<feature type="domain" description="G-protein coupled receptors family 1 profile" evidence="7">
    <location>
        <begin position="50"/>
        <end position="407"/>
    </location>
</feature>